<feature type="transmembrane region" description="Helical" evidence="6">
    <location>
        <begin position="256"/>
        <end position="275"/>
    </location>
</feature>
<feature type="region of interest" description="Disordered" evidence="5">
    <location>
        <begin position="510"/>
        <end position="612"/>
    </location>
</feature>
<evidence type="ECO:0000256" key="3">
    <source>
        <dbReference type="ARBA" id="ARBA00022989"/>
    </source>
</evidence>
<evidence type="ECO:0000256" key="2">
    <source>
        <dbReference type="ARBA" id="ARBA00022692"/>
    </source>
</evidence>
<evidence type="ECO:0000256" key="6">
    <source>
        <dbReference type="SAM" id="Phobius"/>
    </source>
</evidence>
<gene>
    <name evidence="8" type="ORF">CXG81DRAFT_17698</name>
</gene>
<evidence type="ECO:0000259" key="7">
    <source>
        <dbReference type="PROSITE" id="PS51380"/>
    </source>
</evidence>
<feature type="transmembrane region" description="Helical" evidence="6">
    <location>
        <begin position="39"/>
        <end position="57"/>
    </location>
</feature>
<protein>
    <recommendedName>
        <fullName evidence="7">EXS domain-containing protein</fullName>
    </recommendedName>
</protein>
<evidence type="ECO:0000313" key="8">
    <source>
        <dbReference type="EMBL" id="RKP02646.1"/>
    </source>
</evidence>
<keyword evidence="4 6" id="KW-0472">Membrane</keyword>
<dbReference type="PANTHER" id="PTHR10783:SF46">
    <property type="entry name" value="PROTEIN ERD1 HOMOLOG 2"/>
    <property type="match status" value="1"/>
</dbReference>
<dbReference type="EMBL" id="ML014138">
    <property type="protein sequence ID" value="RKP02646.1"/>
    <property type="molecule type" value="Genomic_DNA"/>
</dbReference>
<dbReference type="Pfam" id="PF03124">
    <property type="entry name" value="EXS"/>
    <property type="match status" value="2"/>
</dbReference>
<dbReference type="AlphaFoldDB" id="A0A4P9XB90"/>
<feature type="domain" description="EXS" evidence="7">
    <location>
        <begin position="342"/>
        <end position="729"/>
    </location>
</feature>
<dbReference type="PANTHER" id="PTHR10783">
    <property type="entry name" value="XENOTROPIC AND POLYTROPIC RETROVIRUS RECEPTOR 1-RELATED"/>
    <property type="match status" value="1"/>
</dbReference>
<dbReference type="PROSITE" id="PS51380">
    <property type="entry name" value="EXS"/>
    <property type="match status" value="1"/>
</dbReference>
<feature type="transmembrane region" description="Helical" evidence="6">
    <location>
        <begin position="145"/>
        <end position="168"/>
    </location>
</feature>
<evidence type="ECO:0000313" key="9">
    <source>
        <dbReference type="Proteomes" id="UP000274922"/>
    </source>
</evidence>
<dbReference type="STRING" id="1555241.A0A4P9XB90"/>
<dbReference type="Proteomes" id="UP000274922">
    <property type="component" value="Unassembled WGS sequence"/>
</dbReference>
<name>A0A4P9XB90_9FUNG</name>
<accession>A0A4P9XB90</accession>
<dbReference type="GO" id="GO:0005737">
    <property type="term" value="C:cytoplasm"/>
    <property type="evidence" value="ECO:0007669"/>
    <property type="project" value="TreeGrafter"/>
</dbReference>
<keyword evidence="3 6" id="KW-1133">Transmembrane helix</keyword>
<keyword evidence="9" id="KW-1185">Reference proteome</keyword>
<feature type="compositionally biased region" description="Low complexity" evidence="5">
    <location>
        <begin position="557"/>
        <end position="568"/>
    </location>
</feature>
<proteinExistence type="predicted"/>
<feature type="transmembrane region" description="Helical" evidence="6">
    <location>
        <begin position="629"/>
        <end position="649"/>
    </location>
</feature>
<dbReference type="GO" id="GO:0016020">
    <property type="term" value="C:membrane"/>
    <property type="evidence" value="ECO:0007669"/>
    <property type="project" value="UniProtKB-SubCell"/>
</dbReference>
<dbReference type="PROSITE" id="PS51257">
    <property type="entry name" value="PROKAR_LIPOPROTEIN"/>
    <property type="match status" value="1"/>
</dbReference>
<comment type="subcellular location">
    <subcellularLocation>
        <location evidence="1">Membrane</location>
        <topology evidence="1">Multi-pass membrane protein</topology>
    </subcellularLocation>
</comment>
<dbReference type="OrthoDB" id="2159384at2759"/>
<evidence type="ECO:0000256" key="1">
    <source>
        <dbReference type="ARBA" id="ARBA00004141"/>
    </source>
</evidence>
<feature type="transmembrane region" description="Helical" evidence="6">
    <location>
        <begin position="110"/>
        <end position="130"/>
    </location>
</feature>
<sequence>MLALRARRYLLLPLCLLFLIGCLPRVVRGIAQLPIYYKVLILFDLMLLLWAVNVHLLHAWDIDIYSLLATPRDTAEAGRRSRLPTDGAVAAGTRPLDPSNPYGGWSYGNLYYLCGLFTVLLLLSLPLFWITRTIYGEEWAERIPALLYLVVLAWFVVPGRYVTGVGFAERGALRRALWRMVSGGRFSQVPLSDIILGDVLTSLSQVVGDLHLVVYDLFLDGLHMPALTSALIAQTSDAGADPSADTSAPTGPVGQFLAVVAIWLPCILISIPFAIRIRQCWSCYCIAGASASPVAVFTAVPTRDDRLYDEDADDAAKETAQLAYDPYTPSDRYYRAPHHGAATAASAAAMTAAAAAAPTPATTLTAAAAAASQRRHHLLNIIKYLTAFPVVWTAFYINNHQRVHASLPSLPNPGLGASQASWHLSHPDPTQPGTAQDGALRGVAAMPTGFWGLNAAAVVFYVWIGAQALNATYSFAWDVLVDWDLGHMQYWRRRRDGFAELRHAPLARTHTSDAWSSFESMPDEEMARVAPVPPPPPPPPRQAGASLSHTHGHARQAYTAATAAAAATPVKTPGTGLAPGSPLPSHRSTPRGARAGAATQGPEAYTVHAGGRRPPYPAPRMPLLRERRYFPTWVYVVCVVIDLVVRFGWIAKMDLMASDIGHVRRPGEEGLDALAADSGNPGGLAATADRILATRMYLDIVLKLAELLRRWMWVNLRLERSWSHAQASD</sequence>
<organism evidence="8 9">
    <name type="scientific">Caulochytrium protostelioides</name>
    <dbReference type="NCBI Taxonomy" id="1555241"/>
    <lineage>
        <taxon>Eukaryota</taxon>
        <taxon>Fungi</taxon>
        <taxon>Fungi incertae sedis</taxon>
        <taxon>Chytridiomycota</taxon>
        <taxon>Chytridiomycota incertae sedis</taxon>
        <taxon>Chytridiomycetes</taxon>
        <taxon>Caulochytriales</taxon>
        <taxon>Caulochytriaceae</taxon>
        <taxon>Caulochytrium</taxon>
    </lineage>
</organism>
<evidence type="ECO:0000256" key="5">
    <source>
        <dbReference type="SAM" id="MobiDB-lite"/>
    </source>
</evidence>
<feature type="compositionally biased region" description="Pro residues" evidence="5">
    <location>
        <begin position="531"/>
        <end position="541"/>
    </location>
</feature>
<reference evidence="9" key="1">
    <citation type="journal article" date="2018" name="Nat. Microbiol.">
        <title>Leveraging single-cell genomics to expand the fungal tree of life.</title>
        <authorList>
            <person name="Ahrendt S.R."/>
            <person name="Quandt C.A."/>
            <person name="Ciobanu D."/>
            <person name="Clum A."/>
            <person name="Salamov A."/>
            <person name="Andreopoulos B."/>
            <person name="Cheng J.F."/>
            <person name="Woyke T."/>
            <person name="Pelin A."/>
            <person name="Henrissat B."/>
            <person name="Reynolds N.K."/>
            <person name="Benny G.L."/>
            <person name="Smith M.E."/>
            <person name="James T.Y."/>
            <person name="Grigoriev I.V."/>
        </authorList>
    </citation>
    <scope>NUCLEOTIDE SEQUENCE [LARGE SCALE GENOMIC DNA]</scope>
    <source>
        <strain evidence="9">ATCC 52028</strain>
    </source>
</reference>
<dbReference type="InterPro" id="IPR004342">
    <property type="entry name" value="EXS_C"/>
</dbReference>
<evidence type="ECO:0000256" key="4">
    <source>
        <dbReference type="ARBA" id="ARBA00023136"/>
    </source>
</evidence>
<keyword evidence="2 6" id="KW-0812">Transmembrane</keyword>